<organism evidence="3 4">
    <name type="scientific">Paenibacillus alvei</name>
    <name type="common">Bacillus alvei</name>
    <dbReference type="NCBI Taxonomy" id="44250"/>
    <lineage>
        <taxon>Bacteria</taxon>
        <taxon>Bacillati</taxon>
        <taxon>Bacillota</taxon>
        <taxon>Bacilli</taxon>
        <taxon>Bacillales</taxon>
        <taxon>Paenibacillaceae</taxon>
        <taxon>Paenibacillus</taxon>
    </lineage>
</organism>
<evidence type="ECO:0000313" key="4">
    <source>
        <dbReference type="Proteomes" id="UP000552038"/>
    </source>
</evidence>
<keyword evidence="1" id="KW-1133">Transmembrane helix</keyword>
<sequence length="54" mass="6527">MERWWCRVRGSIKGVLFPIICLQFIRTLLLPTAFDVFLLFVLFLIFIGFLWDVY</sequence>
<evidence type="ECO:0000313" key="3">
    <source>
        <dbReference type="EMBL" id="NOJ72790.1"/>
    </source>
</evidence>
<protein>
    <recommendedName>
        <fullName evidence="6">Transmembrane protein</fullName>
    </recommendedName>
</protein>
<reference evidence="2 5" key="2">
    <citation type="submission" date="2022-05" db="EMBL/GenBank/DDBJ databases">
        <title>Genome Sequencing of Bee-Associated Microbes.</title>
        <authorList>
            <person name="Dunlap C."/>
        </authorList>
    </citation>
    <scope>NUCLEOTIDE SEQUENCE [LARGE SCALE GENOMIC DNA]</scope>
    <source>
        <strain evidence="2 5">NRRL B-04010</strain>
    </source>
</reference>
<evidence type="ECO:0000313" key="2">
    <source>
        <dbReference type="EMBL" id="MCY9764559.1"/>
    </source>
</evidence>
<keyword evidence="1" id="KW-0472">Membrane</keyword>
<evidence type="ECO:0000313" key="5">
    <source>
        <dbReference type="Proteomes" id="UP001527181"/>
    </source>
</evidence>
<gene>
    <name evidence="3" type="ORF">HMI46_19795</name>
    <name evidence="2" type="ORF">M5X12_29115</name>
</gene>
<dbReference type="EMBL" id="JABFOR010000030">
    <property type="protein sequence ID" value="NOJ72790.1"/>
    <property type="molecule type" value="Genomic_DNA"/>
</dbReference>
<reference evidence="3 4" key="1">
    <citation type="submission" date="2020-05" db="EMBL/GenBank/DDBJ databases">
        <title>Whole genome sequencing and identification of novel metabolites from Paenibacillus alvei strain JR949.</title>
        <authorList>
            <person name="Rajendhran J."/>
            <person name="Sree Pranav P."/>
            <person name="Mahalakshmi B."/>
            <person name="Karthikeyan R."/>
        </authorList>
    </citation>
    <scope>NUCLEOTIDE SEQUENCE [LARGE SCALE GENOMIC DNA]</scope>
    <source>
        <strain evidence="3 4">JR949</strain>
    </source>
</reference>
<dbReference type="EMBL" id="JAMDNP010000093">
    <property type="protein sequence ID" value="MCY9764559.1"/>
    <property type="molecule type" value="Genomic_DNA"/>
</dbReference>
<dbReference type="AlphaFoldDB" id="A0AAP7DKB6"/>
<evidence type="ECO:0008006" key="6">
    <source>
        <dbReference type="Google" id="ProtNLM"/>
    </source>
</evidence>
<name>A0AAP7DKB6_PAEAL</name>
<comment type="caution">
    <text evidence="3">The sequence shown here is derived from an EMBL/GenBank/DDBJ whole genome shotgun (WGS) entry which is preliminary data.</text>
</comment>
<dbReference type="Proteomes" id="UP001527181">
    <property type="component" value="Unassembled WGS sequence"/>
</dbReference>
<keyword evidence="1" id="KW-0812">Transmembrane</keyword>
<dbReference type="Proteomes" id="UP000552038">
    <property type="component" value="Unassembled WGS sequence"/>
</dbReference>
<proteinExistence type="predicted"/>
<dbReference type="GeneID" id="94492661"/>
<keyword evidence="5" id="KW-1185">Reference proteome</keyword>
<accession>A0AAP7DKB6</accession>
<feature type="transmembrane region" description="Helical" evidence="1">
    <location>
        <begin position="36"/>
        <end position="53"/>
    </location>
</feature>
<dbReference type="RefSeq" id="WP_005547353.1">
    <property type="nucleotide sequence ID" value="NZ_JABFOR010000030.1"/>
</dbReference>
<evidence type="ECO:0000256" key="1">
    <source>
        <dbReference type="SAM" id="Phobius"/>
    </source>
</evidence>